<proteinExistence type="predicted"/>
<evidence type="ECO:0000313" key="3">
    <source>
        <dbReference type="EMBL" id="QIQ04775.1"/>
    </source>
</evidence>
<dbReference type="Gene3D" id="3.30.450.180">
    <property type="match status" value="1"/>
</dbReference>
<dbReference type="Proteomes" id="UP000501179">
    <property type="component" value="Chromosome"/>
</dbReference>
<reference evidence="3 4" key="1">
    <citation type="submission" date="2020-03" db="EMBL/GenBank/DDBJ databases">
        <title>A novel species.</title>
        <authorList>
            <person name="Gao J."/>
        </authorList>
    </citation>
    <scope>NUCLEOTIDE SEQUENCE [LARGE SCALE GENOMIC DNA]</scope>
    <source>
        <strain evidence="3 4">QMT-12</strain>
    </source>
</reference>
<dbReference type="EMBL" id="CP050177">
    <property type="protein sequence ID" value="QIQ04775.1"/>
    <property type="molecule type" value="Genomic_DNA"/>
</dbReference>
<dbReference type="Pfam" id="PF17765">
    <property type="entry name" value="MLTR_LBD"/>
    <property type="match status" value="1"/>
</dbReference>
<accession>A0A6G9H2P5</accession>
<dbReference type="GO" id="GO:0003677">
    <property type="term" value="F:DNA binding"/>
    <property type="evidence" value="ECO:0007669"/>
    <property type="project" value="InterPro"/>
</dbReference>
<dbReference type="KEGG" id="slia:HA039_23070"/>
<dbReference type="PANTHER" id="PTHR35010:SF2">
    <property type="entry name" value="BLL4672 PROTEIN"/>
    <property type="match status" value="1"/>
</dbReference>
<dbReference type="PROSITE" id="PS50943">
    <property type="entry name" value="HTH_CROC1"/>
    <property type="match status" value="1"/>
</dbReference>
<sequence length="312" mass="33580">MDTRNSSATTDTAGTTGTTDAREDFGRFLRAARARTSPATGTGAGTGTGTSTGTDPRQRRVKGLRREEVAQLAGVSFDYYARLEQGRIGQVSDAVLTGVANALALDEAERRYLRDLMEGPRRPSPASRPGTPPPRGERVRPTVRRLVDSFADVPVMVTGRGMDVLAANALAAAIFFDPASVPAAERNLAVWVFLAPEARERYVEWERIAQGMADGLRMQAAGRPGDARVAEVIATLRERSADFRRMWAKQGAFECTFASTAIRHPAVGEFRLDCEAFPVPGDPVQRMNVHSTPAGSPAAAKLAELKGLLVRS</sequence>
<dbReference type="RefSeq" id="WP_167032979.1">
    <property type="nucleotide sequence ID" value="NZ_CP050177.1"/>
</dbReference>
<feature type="region of interest" description="Disordered" evidence="1">
    <location>
        <begin position="115"/>
        <end position="140"/>
    </location>
</feature>
<evidence type="ECO:0000313" key="4">
    <source>
        <dbReference type="Proteomes" id="UP000501179"/>
    </source>
</evidence>
<dbReference type="Gene3D" id="1.10.260.40">
    <property type="entry name" value="lambda repressor-like DNA-binding domains"/>
    <property type="match status" value="1"/>
</dbReference>
<gene>
    <name evidence="3" type="ORF">HA039_23070</name>
</gene>
<dbReference type="CDD" id="cd00093">
    <property type="entry name" value="HTH_XRE"/>
    <property type="match status" value="1"/>
</dbReference>
<dbReference type="SMART" id="SM00530">
    <property type="entry name" value="HTH_XRE"/>
    <property type="match status" value="1"/>
</dbReference>
<dbReference type="InterPro" id="IPR041413">
    <property type="entry name" value="MLTR_LBD"/>
</dbReference>
<dbReference type="InterPro" id="IPR001387">
    <property type="entry name" value="Cro/C1-type_HTH"/>
</dbReference>
<dbReference type="InterPro" id="IPR010982">
    <property type="entry name" value="Lambda_DNA-bd_dom_sf"/>
</dbReference>
<feature type="domain" description="HTH cro/C1-type" evidence="2">
    <location>
        <begin position="59"/>
        <end position="110"/>
    </location>
</feature>
<evidence type="ECO:0000259" key="2">
    <source>
        <dbReference type="PROSITE" id="PS50943"/>
    </source>
</evidence>
<organism evidence="3 4">
    <name type="scientific">Streptomyces liangshanensis</name>
    <dbReference type="NCBI Taxonomy" id="2717324"/>
    <lineage>
        <taxon>Bacteria</taxon>
        <taxon>Bacillati</taxon>
        <taxon>Actinomycetota</taxon>
        <taxon>Actinomycetes</taxon>
        <taxon>Kitasatosporales</taxon>
        <taxon>Streptomycetaceae</taxon>
        <taxon>Streptomyces</taxon>
    </lineage>
</organism>
<keyword evidence="4" id="KW-1185">Reference proteome</keyword>
<dbReference type="PANTHER" id="PTHR35010">
    <property type="entry name" value="BLL4672 PROTEIN-RELATED"/>
    <property type="match status" value="1"/>
</dbReference>
<feature type="compositionally biased region" description="Low complexity" evidence="1">
    <location>
        <begin position="8"/>
        <end position="19"/>
    </location>
</feature>
<evidence type="ECO:0000256" key="1">
    <source>
        <dbReference type="SAM" id="MobiDB-lite"/>
    </source>
</evidence>
<protein>
    <submittedName>
        <fullName evidence="3">Helix-turn-helix domain-containing protein</fullName>
    </submittedName>
</protein>
<dbReference type="Pfam" id="PF13560">
    <property type="entry name" value="HTH_31"/>
    <property type="match status" value="1"/>
</dbReference>
<feature type="region of interest" description="Disordered" evidence="1">
    <location>
        <begin position="1"/>
        <end position="64"/>
    </location>
</feature>
<dbReference type="SUPFAM" id="SSF47413">
    <property type="entry name" value="lambda repressor-like DNA-binding domains"/>
    <property type="match status" value="1"/>
</dbReference>
<name>A0A6G9H2P5_9ACTN</name>
<dbReference type="AlphaFoldDB" id="A0A6G9H2P5"/>